<keyword evidence="2" id="KW-0547">Nucleotide-binding</keyword>
<protein>
    <recommendedName>
        <fullName evidence="6">Protein kinase domain-containing protein</fullName>
    </recommendedName>
</protein>
<accession>A0A7S3AJ27</accession>
<dbReference type="PROSITE" id="PS50011">
    <property type="entry name" value="PROTEIN_KINASE_DOM"/>
    <property type="match status" value="1"/>
</dbReference>
<dbReference type="InterPro" id="IPR011009">
    <property type="entry name" value="Kinase-like_dom_sf"/>
</dbReference>
<dbReference type="InterPro" id="IPR008271">
    <property type="entry name" value="Ser/Thr_kinase_AS"/>
</dbReference>
<feature type="compositionally biased region" description="Polar residues" evidence="5">
    <location>
        <begin position="190"/>
        <end position="199"/>
    </location>
</feature>
<feature type="region of interest" description="Disordered" evidence="5">
    <location>
        <begin position="177"/>
        <end position="203"/>
    </location>
</feature>
<evidence type="ECO:0000256" key="4">
    <source>
        <dbReference type="ARBA" id="ARBA00022840"/>
    </source>
</evidence>
<dbReference type="InterPro" id="IPR000719">
    <property type="entry name" value="Prot_kinase_dom"/>
</dbReference>
<keyword evidence="4" id="KW-0067">ATP-binding</keyword>
<dbReference type="InterPro" id="IPR050538">
    <property type="entry name" value="MAP_kinase_kinase_kinase"/>
</dbReference>
<dbReference type="Pfam" id="PF00069">
    <property type="entry name" value="Pkinase"/>
    <property type="match status" value="1"/>
</dbReference>
<dbReference type="GO" id="GO:0005524">
    <property type="term" value="F:ATP binding"/>
    <property type="evidence" value="ECO:0007669"/>
    <property type="project" value="UniProtKB-KW"/>
</dbReference>
<evidence type="ECO:0000259" key="6">
    <source>
        <dbReference type="PROSITE" id="PS50011"/>
    </source>
</evidence>
<evidence type="ECO:0000256" key="5">
    <source>
        <dbReference type="SAM" id="MobiDB-lite"/>
    </source>
</evidence>
<gene>
    <name evidence="7" type="ORF">HERI1096_LOCUS6815</name>
</gene>
<dbReference type="PANTHER" id="PTHR48016:SF56">
    <property type="entry name" value="MAPKK KINASE"/>
    <property type="match status" value="1"/>
</dbReference>
<dbReference type="AlphaFoldDB" id="A0A7S3AJ27"/>
<dbReference type="SMART" id="SM00220">
    <property type="entry name" value="S_TKc"/>
    <property type="match status" value="1"/>
</dbReference>
<sequence>MIVCGLEYLHDCNIIHRDVKGANLLVDANGMCKLADFGASKLLRFDLYSTADAGKDSFSLCGTPWWMAPEVIQQVGHSRPADIWSLGCTVIEMLAAKPPWKDVYHSPVAAMLHIASSKAPPPLPSGLPRGAIDFILQCLKREVDERPTCAALLRHPFVLMAHAGASAREPFSQVVRPNSGVGDGGGARASVSQTQSGENNALEIGRTQPIDANLVFRRHQHGL</sequence>
<keyword evidence="3" id="KW-0418">Kinase</keyword>
<organism evidence="7">
    <name type="scientific">Haptolina ericina</name>
    <dbReference type="NCBI Taxonomy" id="156174"/>
    <lineage>
        <taxon>Eukaryota</taxon>
        <taxon>Haptista</taxon>
        <taxon>Haptophyta</taxon>
        <taxon>Prymnesiophyceae</taxon>
        <taxon>Prymnesiales</taxon>
        <taxon>Prymnesiaceae</taxon>
        <taxon>Haptolina</taxon>
    </lineage>
</organism>
<dbReference type="Gene3D" id="1.10.510.10">
    <property type="entry name" value="Transferase(Phosphotransferase) domain 1"/>
    <property type="match status" value="1"/>
</dbReference>
<dbReference type="EMBL" id="HBHX01012239">
    <property type="protein sequence ID" value="CAE0106156.1"/>
    <property type="molecule type" value="Transcribed_RNA"/>
</dbReference>
<evidence type="ECO:0000256" key="1">
    <source>
        <dbReference type="ARBA" id="ARBA00022679"/>
    </source>
</evidence>
<evidence type="ECO:0000313" key="7">
    <source>
        <dbReference type="EMBL" id="CAE0106156.1"/>
    </source>
</evidence>
<name>A0A7S3AJ27_9EUKA</name>
<reference evidence="7" key="1">
    <citation type="submission" date="2021-01" db="EMBL/GenBank/DDBJ databases">
        <authorList>
            <person name="Corre E."/>
            <person name="Pelletier E."/>
            <person name="Niang G."/>
            <person name="Scheremetjew M."/>
            <person name="Finn R."/>
            <person name="Kale V."/>
            <person name="Holt S."/>
            <person name="Cochrane G."/>
            <person name="Meng A."/>
            <person name="Brown T."/>
            <person name="Cohen L."/>
        </authorList>
    </citation>
    <scope>NUCLEOTIDE SEQUENCE</scope>
    <source>
        <strain evidence="7">CCMP281</strain>
    </source>
</reference>
<proteinExistence type="predicted"/>
<dbReference type="PANTHER" id="PTHR48016">
    <property type="entry name" value="MAP KINASE KINASE KINASE SSK2-RELATED-RELATED"/>
    <property type="match status" value="1"/>
</dbReference>
<evidence type="ECO:0000256" key="2">
    <source>
        <dbReference type="ARBA" id="ARBA00022741"/>
    </source>
</evidence>
<dbReference type="PROSITE" id="PS00108">
    <property type="entry name" value="PROTEIN_KINASE_ST"/>
    <property type="match status" value="1"/>
</dbReference>
<keyword evidence="1" id="KW-0808">Transferase</keyword>
<feature type="domain" description="Protein kinase" evidence="6">
    <location>
        <begin position="1"/>
        <end position="158"/>
    </location>
</feature>
<evidence type="ECO:0000256" key="3">
    <source>
        <dbReference type="ARBA" id="ARBA00022777"/>
    </source>
</evidence>
<dbReference type="SUPFAM" id="SSF56112">
    <property type="entry name" value="Protein kinase-like (PK-like)"/>
    <property type="match status" value="1"/>
</dbReference>
<dbReference type="GO" id="GO:0004672">
    <property type="term" value="F:protein kinase activity"/>
    <property type="evidence" value="ECO:0007669"/>
    <property type="project" value="InterPro"/>
</dbReference>